<dbReference type="EMBL" id="CAKOGP040001758">
    <property type="protein sequence ID" value="CAJ1949620.1"/>
    <property type="molecule type" value="Genomic_DNA"/>
</dbReference>
<keyword evidence="1" id="KW-0175">Coiled coil</keyword>
<feature type="region of interest" description="Disordered" evidence="2">
    <location>
        <begin position="28"/>
        <end position="70"/>
    </location>
</feature>
<feature type="coiled-coil region" evidence="1">
    <location>
        <begin position="359"/>
        <end position="413"/>
    </location>
</feature>
<dbReference type="AlphaFoldDB" id="A0AAD2FQI0"/>
<evidence type="ECO:0000256" key="2">
    <source>
        <dbReference type="SAM" id="MobiDB-lite"/>
    </source>
</evidence>
<gene>
    <name evidence="3" type="ORF">CYCCA115_LOCUS12188</name>
</gene>
<comment type="caution">
    <text evidence="3">The sequence shown here is derived from an EMBL/GenBank/DDBJ whole genome shotgun (WGS) entry which is preliminary data.</text>
</comment>
<evidence type="ECO:0000313" key="4">
    <source>
        <dbReference type="Proteomes" id="UP001295423"/>
    </source>
</evidence>
<sequence>MNRTRGWKSFTVKIVRCPKRQPKHFCDRSSILQGGMANQQQKNKRSSKKNNRNKINESHQAGNISKKRLPQHVSEAKQDPWWQSSLKDEECPITLEPFATSPYPPFCLSDSNEHHGIYSHVPSNISTDRHYYFDGFALASYLVARGIFENPLTRQELTIVDCRRLDEYLNVHRQQHMSSSIEQDSRAVSVAEAFLLQQSIQVGTTPSSSTPQGQEEARAQVLRRTATAALAGLFDYSRPHQHRRHQERQAANNRIFGRASSGNEDPRLAEWGLDLSRTIEAAPGQSDHGYTIVDDEEEIVTAAQRDAYEFVQGQFPRLTDSHVEGTAVHNYDESIVRTARSVALQEEQRRLRHAEAIALAQQRLRAMTLQQQQERKQQQMKEWEQGHFQWEQENREKEDMVRARQEIDAWREEQWEKLKQTAEGQVARSKSAKGQAQKDCSSESKDGSEVTGDNVLERSISPLQDQSSTDEEATNNKKATAAAKRKRAKARKQAQKAAARAAIEAKQKDDALIARKVASASRCAACGEGMLDAGFEKFGLKFCSTKCARAAKPPGL</sequence>
<evidence type="ECO:0000313" key="3">
    <source>
        <dbReference type="EMBL" id="CAJ1949620.1"/>
    </source>
</evidence>
<dbReference type="Proteomes" id="UP001295423">
    <property type="component" value="Unassembled WGS sequence"/>
</dbReference>
<accession>A0AAD2FQI0</accession>
<keyword evidence="4" id="KW-1185">Reference proteome</keyword>
<protein>
    <submittedName>
        <fullName evidence="3">Uncharacterized protein</fullName>
    </submittedName>
</protein>
<feature type="region of interest" description="Disordered" evidence="2">
    <location>
        <begin position="239"/>
        <end position="263"/>
    </location>
</feature>
<proteinExistence type="predicted"/>
<name>A0AAD2FQI0_9STRA</name>
<evidence type="ECO:0000256" key="1">
    <source>
        <dbReference type="SAM" id="Coils"/>
    </source>
</evidence>
<feature type="compositionally biased region" description="Basic residues" evidence="2">
    <location>
        <begin position="42"/>
        <end position="52"/>
    </location>
</feature>
<reference evidence="3" key="1">
    <citation type="submission" date="2023-08" db="EMBL/GenBank/DDBJ databases">
        <authorList>
            <person name="Audoor S."/>
            <person name="Bilcke G."/>
        </authorList>
    </citation>
    <scope>NUCLEOTIDE SEQUENCE</scope>
</reference>
<organism evidence="3 4">
    <name type="scientific">Cylindrotheca closterium</name>
    <dbReference type="NCBI Taxonomy" id="2856"/>
    <lineage>
        <taxon>Eukaryota</taxon>
        <taxon>Sar</taxon>
        <taxon>Stramenopiles</taxon>
        <taxon>Ochrophyta</taxon>
        <taxon>Bacillariophyta</taxon>
        <taxon>Bacillariophyceae</taxon>
        <taxon>Bacillariophycidae</taxon>
        <taxon>Bacillariales</taxon>
        <taxon>Bacillariaceae</taxon>
        <taxon>Cylindrotheca</taxon>
    </lineage>
</organism>
<feature type="region of interest" description="Disordered" evidence="2">
    <location>
        <begin position="421"/>
        <end position="488"/>
    </location>
</feature>